<evidence type="ECO:0008006" key="4">
    <source>
        <dbReference type="Google" id="ProtNLM"/>
    </source>
</evidence>
<proteinExistence type="predicted"/>
<accession>A0ABW3XT19</accession>
<evidence type="ECO:0000313" key="2">
    <source>
        <dbReference type="EMBL" id="MFD1311719.1"/>
    </source>
</evidence>
<organism evidence="2 3">
    <name type="scientific">Streptomyces kaempferi</name>
    <dbReference type="NCBI Taxonomy" id="333725"/>
    <lineage>
        <taxon>Bacteria</taxon>
        <taxon>Bacillati</taxon>
        <taxon>Actinomycetota</taxon>
        <taxon>Actinomycetes</taxon>
        <taxon>Kitasatosporales</taxon>
        <taxon>Streptomycetaceae</taxon>
        <taxon>Streptomyces</taxon>
    </lineage>
</organism>
<dbReference type="EMBL" id="JBHTMM010000088">
    <property type="protein sequence ID" value="MFD1311719.1"/>
    <property type="molecule type" value="Genomic_DNA"/>
</dbReference>
<comment type="caution">
    <text evidence="2">The sequence shown here is derived from an EMBL/GenBank/DDBJ whole genome shotgun (WGS) entry which is preliminary data.</text>
</comment>
<dbReference type="Gene3D" id="3.30.750.24">
    <property type="entry name" value="STAS domain"/>
    <property type="match status" value="1"/>
</dbReference>
<evidence type="ECO:0000313" key="3">
    <source>
        <dbReference type="Proteomes" id="UP001597058"/>
    </source>
</evidence>
<evidence type="ECO:0000256" key="1">
    <source>
        <dbReference type="SAM" id="MobiDB-lite"/>
    </source>
</evidence>
<keyword evidence="3" id="KW-1185">Reference proteome</keyword>
<gene>
    <name evidence="2" type="ORF">ACFQ5X_38695</name>
</gene>
<protein>
    <recommendedName>
        <fullName evidence="4">STAS domain-containing protein</fullName>
    </recommendedName>
</protein>
<sequence>MTFRDSSGLNAFLYALLHTAAAGGSLQLHHPSPALERLVAVTGSGSLFLALPDAHAGTRPPPQLSPLHSASYRLPPGLPTLPGGVL</sequence>
<dbReference type="Proteomes" id="UP001597058">
    <property type="component" value="Unassembled WGS sequence"/>
</dbReference>
<feature type="region of interest" description="Disordered" evidence="1">
    <location>
        <begin position="54"/>
        <end position="86"/>
    </location>
</feature>
<reference evidence="3" key="1">
    <citation type="journal article" date="2019" name="Int. J. Syst. Evol. Microbiol.">
        <title>The Global Catalogue of Microorganisms (GCM) 10K type strain sequencing project: providing services to taxonomists for standard genome sequencing and annotation.</title>
        <authorList>
            <consortium name="The Broad Institute Genomics Platform"/>
            <consortium name="The Broad Institute Genome Sequencing Center for Infectious Disease"/>
            <person name="Wu L."/>
            <person name="Ma J."/>
        </authorList>
    </citation>
    <scope>NUCLEOTIDE SEQUENCE [LARGE SCALE GENOMIC DNA]</scope>
    <source>
        <strain evidence="3">CGMCC 4.7020</strain>
    </source>
</reference>
<name>A0ABW3XT19_9ACTN</name>
<dbReference type="SUPFAM" id="SSF52091">
    <property type="entry name" value="SpoIIaa-like"/>
    <property type="match status" value="1"/>
</dbReference>
<dbReference type="InterPro" id="IPR036513">
    <property type="entry name" value="STAS_dom_sf"/>
</dbReference>
<dbReference type="RefSeq" id="WP_381242908.1">
    <property type="nucleotide sequence ID" value="NZ_JBHSKH010000143.1"/>
</dbReference>